<keyword evidence="2" id="KW-1185">Reference proteome</keyword>
<evidence type="ECO:0000313" key="1">
    <source>
        <dbReference type="EMBL" id="KAJ8676401.1"/>
    </source>
</evidence>
<sequence length="460" mass="52299">MRLPWGLPIVVLLLLIVAGIGGYRIEIERTLSRMLPRNFVRQIPYNRKSSKLQGRMRHETFVDLVSPTGYAVEEHDITTDDGYILALHRMPGGPKSPVAPNKPAVLLLHGLLAASDVWVLRGPKEDFTFMLVDAGYDVWVMNYRGNFYGKRHKKLIPKEDKFWRFSWHEMGVYDTATAIDHVLNTTGQSKVALVGHSMGTTTGLVLLSSKPEYNDKVNVFLGFAPIAIFTHLLPGPISVISKRYGRQLQKSLKTIGITEVFPRNPSAYGLYSAVCEMPHIELLCQRVLWTLTGLTRNSQFDAIDFNKMPRVLAHYPQGSSLDTIMHYQQIMLSGKFRPYDFGPDGNWIRYKDVNPPEYPLEKIKVPVILYYGLNDGYTTREDVNALAARLPRVEIHPISHERFSHLDFILSNYSKQALYDDAKHDLDRFRADRVDAPNEEPPNLRLAIEQAKLAPTTITV</sequence>
<organism evidence="1 2">
    <name type="scientific">Eretmocerus hayati</name>
    <dbReference type="NCBI Taxonomy" id="131215"/>
    <lineage>
        <taxon>Eukaryota</taxon>
        <taxon>Metazoa</taxon>
        <taxon>Ecdysozoa</taxon>
        <taxon>Arthropoda</taxon>
        <taxon>Hexapoda</taxon>
        <taxon>Insecta</taxon>
        <taxon>Pterygota</taxon>
        <taxon>Neoptera</taxon>
        <taxon>Endopterygota</taxon>
        <taxon>Hymenoptera</taxon>
        <taxon>Apocrita</taxon>
        <taxon>Proctotrupomorpha</taxon>
        <taxon>Chalcidoidea</taxon>
        <taxon>Aphelinidae</taxon>
        <taxon>Aphelininae</taxon>
        <taxon>Eretmocerus</taxon>
    </lineage>
</organism>
<dbReference type="EMBL" id="CM056742">
    <property type="protein sequence ID" value="KAJ8676401.1"/>
    <property type="molecule type" value="Genomic_DNA"/>
</dbReference>
<proteinExistence type="predicted"/>
<name>A0ACC2NZ06_9HYME</name>
<reference evidence="1" key="1">
    <citation type="submission" date="2023-04" db="EMBL/GenBank/DDBJ databases">
        <title>A chromosome-level genome assembly of the parasitoid wasp Eretmocerus hayati.</title>
        <authorList>
            <person name="Zhong Y."/>
            <person name="Liu S."/>
            <person name="Liu Y."/>
        </authorList>
    </citation>
    <scope>NUCLEOTIDE SEQUENCE</scope>
    <source>
        <strain evidence="1">ZJU_SS_LIU_2023</strain>
    </source>
</reference>
<comment type="caution">
    <text evidence="1">The sequence shown here is derived from an EMBL/GenBank/DDBJ whole genome shotgun (WGS) entry which is preliminary data.</text>
</comment>
<protein>
    <submittedName>
        <fullName evidence="1">Uncharacterized protein</fullName>
    </submittedName>
</protein>
<dbReference type="Proteomes" id="UP001239111">
    <property type="component" value="Chromosome 2"/>
</dbReference>
<accession>A0ACC2NZ06</accession>
<gene>
    <name evidence="1" type="ORF">QAD02_012188</name>
</gene>
<evidence type="ECO:0000313" key="2">
    <source>
        <dbReference type="Proteomes" id="UP001239111"/>
    </source>
</evidence>